<dbReference type="PANTHER" id="PTHR46455">
    <property type="entry name" value="SET AND MYND DOMAIN CONTAINING, ARTHROPOD-SPECIFIC, MEMBER 4, ISOFORM A"/>
    <property type="match status" value="1"/>
</dbReference>
<dbReference type="Pfam" id="PF00856">
    <property type="entry name" value="SET"/>
    <property type="match status" value="1"/>
</dbReference>
<organism evidence="8 9">
    <name type="scientific">Meganyctiphanes norvegica</name>
    <name type="common">Northern krill</name>
    <name type="synonym">Thysanopoda norvegica</name>
    <dbReference type="NCBI Taxonomy" id="48144"/>
    <lineage>
        <taxon>Eukaryota</taxon>
        <taxon>Metazoa</taxon>
        <taxon>Ecdysozoa</taxon>
        <taxon>Arthropoda</taxon>
        <taxon>Crustacea</taxon>
        <taxon>Multicrustacea</taxon>
        <taxon>Malacostraca</taxon>
        <taxon>Eumalacostraca</taxon>
        <taxon>Eucarida</taxon>
        <taxon>Euphausiacea</taxon>
        <taxon>Euphausiidae</taxon>
        <taxon>Meganyctiphanes</taxon>
    </lineage>
</organism>
<evidence type="ECO:0000256" key="4">
    <source>
        <dbReference type="PROSITE-ProRule" id="PRU00134"/>
    </source>
</evidence>
<dbReference type="Proteomes" id="UP001497623">
    <property type="component" value="Unassembled WGS sequence"/>
</dbReference>
<evidence type="ECO:0000259" key="6">
    <source>
        <dbReference type="PROSITE" id="PS50280"/>
    </source>
</evidence>
<dbReference type="PROSITE" id="PS01360">
    <property type="entry name" value="ZF_MYND_1"/>
    <property type="match status" value="1"/>
</dbReference>
<reference evidence="8 9" key="1">
    <citation type="submission" date="2024-05" db="EMBL/GenBank/DDBJ databases">
        <authorList>
            <person name="Wallberg A."/>
        </authorList>
    </citation>
    <scope>NUCLEOTIDE SEQUENCE [LARGE SCALE GENOMIC DNA]</scope>
</reference>
<gene>
    <name evidence="8" type="ORF">MNOR_LOCUS17427</name>
</gene>
<dbReference type="InterPro" id="IPR001214">
    <property type="entry name" value="SET_dom"/>
</dbReference>
<proteinExistence type="predicted"/>
<feature type="region of interest" description="Disordered" evidence="5">
    <location>
        <begin position="1"/>
        <end position="84"/>
    </location>
</feature>
<dbReference type="PROSITE" id="PS50280">
    <property type="entry name" value="SET"/>
    <property type="match status" value="1"/>
</dbReference>
<evidence type="ECO:0000256" key="2">
    <source>
        <dbReference type="ARBA" id="ARBA00022771"/>
    </source>
</evidence>
<dbReference type="CDD" id="cd20071">
    <property type="entry name" value="SET_SMYD"/>
    <property type="match status" value="1"/>
</dbReference>
<keyword evidence="2 4" id="KW-0863">Zinc-finger</keyword>
<comment type="caution">
    <text evidence="8">The sequence shown here is derived from an EMBL/GenBank/DDBJ whole genome shotgun (WGS) entry which is preliminary data.</text>
</comment>
<feature type="domain" description="MYND-type" evidence="7">
    <location>
        <begin position="86"/>
        <end position="122"/>
    </location>
</feature>
<dbReference type="InterPro" id="IPR046341">
    <property type="entry name" value="SET_dom_sf"/>
</dbReference>
<dbReference type="GO" id="GO:0008170">
    <property type="term" value="F:N-methyltransferase activity"/>
    <property type="evidence" value="ECO:0007669"/>
    <property type="project" value="UniProtKB-ARBA"/>
</dbReference>
<name>A0AAV2QVU4_MEGNR</name>
<dbReference type="InterPro" id="IPR053010">
    <property type="entry name" value="SET_SmydA-8"/>
</dbReference>
<dbReference type="Gene3D" id="1.10.220.160">
    <property type="match status" value="1"/>
</dbReference>
<dbReference type="GO" id="GO:0008270">
    <property type="term" value="F:zinc ion binding"/>
    <property type="evidence" value="ECO:0007669"/>
    <property type="project" value="UniProtKB-KW"/>
</dbReference>
<feature type="domain" description="SET" evidence="6">
    <location>
        <begin position="113"/>
        <end position="359"/>
    </location>
</feature>
<dbReference type="GO" id="GO:0008276">
    <property type="term" value="F:protein methyltransferase activity"/>
    <property type="evidence" value="ECO:0007669"/>
    <property type="project" value="UniProtKB-ARBA"/>
</dbReference>
<evidence type="ECO:0000256" key="5">
    <source>
        <dbReference type="SAM" id="MobiDB-lite"/>
    </source>
</evidence>
<feature type="compositionally biased region" description="Basic and acidic residues" evidence="5">
    <location>
        <begin position="61"/>
        <end position="75"/>
    </location>
</feature>
<dbReference type="PANTHER" id="PTHR46455:SF4">
    <property type="entry name" value="GH11294P"/>
    <property type="match status" value="1"/>
</dbReference>
<evidence type="ECO:0000313" key="8">
    <source>
        <dbReference type="EMBL" id="CAL4102903.1"/>
    </source>
</evidence>
<keyword evidence="9" id="KW-1185">Reference proteome</keyword>
<dbReference type="AlphaFoldDB" id="A0AAV2QVU4"/>
<evidence type="ECO:0000256" key="3">
    <source>
        <dbReference type="ARBA" id="ARBA00022833"/>
    </source>
</evidence>
<evidence type="ECO:0000259" key="7">
    <source>
        <dbReference type="PROSITE" id="PS50865"/>
    </source>
</evidence>
<dbReference type="Pfam" id="PF01753">
    <property type="entry name" value="zf-MYND"/>
    <property type="match status" value="1"/>
</dbReference>
<protein>
    <submittedName>
        <fullName evidence="8">Uncharacterized protein</fullName>
    </submittedName>
</protein>
<dbReference type="GO" id="GO:0008757">
    <property type="term" value="F:S-adenosylmethionine-dependent methyltransferase activity"/>
    <property type="evidence" value="ECO:0007669"/>
    <property type="project" value="UniProtKB-ARBA"/>
</dbReference>
<dbReference type="PROSITE" id="PS50865">
    <property type="entry name" value="ZF_MYND_2"/>
    <property type="match status" value="1"/>
</dbReference>
<dbReference type="Gene3D" id="2.170.270.10">
    <property type="entry name" value="SET domain"/>
    <property type="match status" value="1"/>
</dbReference>
<dbReference type="EMBL" id="CAXKWB010011974">
    <property type="protein sequence ID" value="CAL4102903.1"/>
    <property type="molecule type" value="Genomic_DNA"/>
</dbReference>
<feature type="compositionally biased region" description="Basic and acidic residues" evidence="5">
    <location>
        <begin position="1"/>
        <end position="54"/>
    </location>
</feature>
<dbReference type="Gene3D" id="6.10.140.2220">
    <property type="match status" value="2"/>
</dbReference>
<keyword evidence="3" id="KW-0862">Zinc</keyword>
<evidence type="ECO:0000313" key="9">
    <source>
        <dbReference type="Proteomes" id="UP001497623"/>
    </source>
</evidence>
<accession>A0AAV2QVU4</accession>
<dbReference type="SUPFAM" id="SSF82199">
    <property type="entry name" value="SET domain"/>
    <property type="match status" value="1"/>
</dbReference>
<dbReference type="InterPro" id="IPR002893">
    <property type="entry name" value="Znf_MYND"/>
</dbReference>
<keyword evidence="1" id="KW-0479">Metal-binding</keyword>
<evidence type="ECO:0000256" key="1">
    <source>
        <dbReference type="ARBA" id="ARBA00022723"/>
    </source>
</evidence>
<sequence>MVINTEDKNEVQSELNSETKTEEKSESSTEEKNETKDEIQSEIKSEVNGNDKSEIVGNNDAENKEEEKNEDNTEKNKKKKGKQGPCGICGKDAHQSCSQCSSVYYCSRDCQREDWKIHKSKCRPFVIGKHKIYGRHAVANRDIAAGELIMREKSIIIGPRHRGAPVCLGCHGKPTPHFTCSKCKYPLCSPDCESSRYHQAECPYLEKAPCPPISDLSAASPAYECIMPLRCLLQNEPKLRKQIDNLQSHVEDIKRSPLDADINKNIIQFLKERVGWSGPEAEIYKMAGVLITNGMEMQHNQNTVRGIFPSAAMLAHDCVPNAKYYVSEFTHDGDDSDPTMYVYATVPISKGTSINFTYTGTLYTTLPRRQHLQFTKFFPCTCRRCSDPTELGTDFGTLVCDKTDCKGYVESCHPMHALAPWRCRKCHQDFDVNKVKMINESVFQELSSIDRTTPKPLEDFLNKHQDLLHPNHRFYHEAKYGLIQRYGNRFPYNEINKSQMENKIKWCRELLKLADIFSPGMSTFRGDLKFELHAALSALSTHVRKFEPTVIVEEIESEAKKLQESAREILEQNPDNAVGLFAKRLDVLHSQIIRI</sequence>